<evidence type="ECO:0000313" key="3">
    <source>
        <dbReference type="Proteomes" id="UP000001514"/>
    </source>
</evidence>
<dbReference type="Gene3D" id="1.10.510.10">
    <property type="entry name" value="Transferase(Phosphotransferase) domain 1"/>
    <property type="match status" value="1"/>
</dbReference>
<dbReference type="AlphaFoldDB" id="D8SBH7"/>
<evidence type="ECO:0000313" key="2">
    <source>
        <dbReference type="EMBL" id="EFJ18389.1"/>
    </source>
</evidence>
<dbReference type="PROSITE" id="PS50011">
    <property type="entry name" value="PROTEIN_KINASE_DOM"/>
    <property type="match status" value="1"/>
</dbReference>
<reference evidence="2 3" key="1">
    <citation type="journal article" date="2011" name="Science">
        <title>The Selaginella genome identifies genetic changes associated with the evolution of vascular plants.</title>
        <authorList>
            <person name="Banks J.A."/>
            <person name="Nishiyama T."/>
            <person name="Hasebe M."/>
            <person name="Bowman J.L."/>
            <person name="Gribskov M."/>
            <person name="dePamphilis C."/>
            <person name="Albert V.A."/>
            <person name="Aono N."/>
            <person name="Aoyama T."/>
            <person name="Ambrose B.A."/>
            <person name="Ashton N.W."/>
            <person name="Axtell M.J."/>
            <person name="Barker E."/>
            <person name="Barker M.S."/>
            <person name="Bennetzen J.L."/>
            <person name="Bonawitz N.D."/>
            <person name="Chapple C."/>
            <person name="Cheng C."/>
            <person name="Correa L.G."/>
            <person name="Dacre M."/>
            <person name="DeBarry J."/>
            <person name="Dreyer I."/>
            <person name="Elias M."/>
            <person name="Engstrom E.M."/>
            <person name="Estelle M."/>
            <person name="Feng L."/>
            <person name="Finet C."/>
            <person name="Floyd S.K."/>
            <person name="Frommer W.B."/>
            <person name="Fujita T."/>
            <person name="Gramzow L."/>
            <person name="Gutensohn M."/>
            <person name="Harholt J."/>
            <person name="Hattori M."/>
            <person name="Heyl A."/>
            <person name="Hirai T."/>
            <person name="Hiwatashi Y."/>
            <person name="Ishikawa M."/>
            <person name="Iwata M."/>
            <person name="Karol K.G."/>
            <person name="Koehler B."/>
            <person name="Kolukisaoglu U."/>
            <person name="Kubo M."/>
            <person name="Kurata T."/>
            <person name="Lalonde S."/>
            <person name="Li K."/>
            <person name="Li Y."/>
            <person name="Litt A."/>
            <person name="Lyons E."/>
            <person name="Manning G."/>
            <person name="Maruyama T."/>
            <person name="Michael T.P."/>
            <person name="Mikami K."/>
            <person name="Miyazaki S."/>
            <person name="Morinaga S."/>
            <person name="Murata T."/>
            <person name="Mueller-Roeber B."/>
            <person name="Nelson D.R."/>
            <person name="Obara M."/>
            <person name="Oguri Y."/>
            <person name="Olmstead R.G."/>
            <person name="Onodera N."/>
            <person name="Petersen B.L."/>
            <person name="Pils B."/>
            <person name="Prigge M."/>
            <person name="Rensing S.A."/>
            <person name="Riano-Pachon D.M."/>
            <person name="Roberts A.W."/>
            <person name="Sato Y."/>
            <person name="Scheller H.V."/>
            <person name="Schulz B."/>
            <person name="Schulz C."/>
            <person name="Shakirov E.V."/>
            <person name="Shibagaki N."/>
            <person name="Shinohara N."/>
            <person name="Shippen D.E."/>
            <person name="Soerensen I."/>
            <person name="Sotooka R."/>
            <person name="Sugimoto N."/>
            <person name="Sugita M."/>
            <person name="Sumikawa N."/>
            <person name="Tanurdzic M."/>
            <person name="Theissen G."/>
            <person name="Ulvskov P."/>
            <person name="Wakazuki S."/>
            <person name="Weng J.K."/>
            <person name="Willats W.W."/>
            <person name="Wipf D."/>
            <person name="Wolf P.G."/>
            <person name="Yang L."/>
            <person name="Zimmer A.D."/>
            <person name="Zhu Q."/>
            <person name="Mitros T."/>
            <person name="Hellsten U."/>
            <person name="Loque D."/>
            <person name="Otillar R."/>
            <person name="Salamov A."/>
            <person name="Schmutz J."/>
            <person name="Shapiro H."/>
            <person name="Lindquist E."/>
            <person name="Lucas S."/>
            <person name="Rokhsar D."/>
            <person name="Grigoriev I.V."/>
        </authorList>
    </citation>
    <scope>NUCLEOTIDE SEQUENCE [LARGE SCALE GENOMIC DNA]</scope>
</reference>
<accession>D8SBH7</accession>
<dbReference type="PROSITE" id="PS00108">
    <property type="entry name" value="PROTEIN_KINASE_ST"/>
    <property type="match status" value="1"/>
</dbReference>
<protein>
    <recommendedName>
        <fullName evidence="1">Protein kinase domain-containing protein</fullName>
    </recommendedName>
</protein>
<dbReference type="GO" id="GO:0004672">
    <property type="term" value="F:protein kinase activity"/>
    <property type="evidence" value="ECO:0007669"/>
    <property type="project" value="InterPro"/>
</dbReference>
<dbReference type="InterPro" id="IPR011009">
    <property type="entry name" value="Kinase-like_dom_sf"/>
</dbReference>
<dbReference type="InParanoid" id="D8SBH7"/>
<dbReference type="GO" id="GO:0005524">
    <property type="term" value="F:ATP binding"/>
    <property type="evidence" value="ECO:0007669"/>
    <property type="project" value="InterPro"/>
</dbReference>
<dbReference type="eggNOG" id="KOG0601">
    <property type="taxonomic scope" value="Eukaryota"/>
</dbReference>
<feature type="domain" description="Protein kinase" evidence="1">
    <location>
        <begin position="1"/>
        <end position="61"/>
    </location>
</feature>
<dbReference type="STRING" id="88036.D8SBH7"/>
<dbReference type="Proteomes" id="UP000001514">
    <property type="component" value="Unassembled WGS sequence"/>
</dbReference>
<gene>
    <name evidence="2" type="ORF">SELMODRAFT_29061</name>
</gene>
<dbReference type="EMBL" id="GL377610">
    <property type="protein sequence ID" value="EFJ18389.1"/>
    <property type="molecule type" value="Genomic_DNA"/>
</dbReference>
<name>D8SBH7_SELML</name>
<proteinExistence type="predicted"/>
<dbReference type="InterPro" id="IPR000719">
    <property type="entry name" value="Prot_kinase_dom"/>
</dbReference>
<sequence>YTRILTHLDVKPDNIYIRNHIYKIGNFGLTNQIDGTISIEDGDSRYLPMEFINNNHNHLNK</sequence>
<dbReference type="KEGG" id="smo:SELMODRAFT_29061"/>
<organism evidence="3">
    <name type="scientific">Selaginella moellendorffii</name>
    <name type="common">Spikemoss</name>
    <dbReference type="NCBI Taxonomy" id="88036"/>
    <lineage>
        <taxon>Eukaryota</taxon>
        <taxon>Viridiplantae</taxon>
        <taxon>Streptophyta</taxon>
        <taxon>Embryophyta</taxon>
        <taxon>Tracheophyta</taxon>
        <taxon>Lycopodiopsida</taxon>
        <taxon>Selaginellales</taxon>
        <taxon>Selaginellaceae</taxon>
        <taxon>Selaginella</taxon>
    </lineage>
</organism>
<dbReference type="SUPFAM" id="SSF56112">
    <property type="entry name" value="Protein kinase-like (PK-like)"/>
    <property type="match status" value="1"/>
</dbReference>
<dbReference type="InterPro" id="IPR008271">
    <property type="entry name" value="Ser/Thr_kinase_AS"/>
</dbReference>
<keyword evidence="3" id="KW-1185">Reference proteome</keyword>
<dbReference type="Gramene" id="EFJ18389">
    <property type="protein sequence ID" value="EFJ18389"/>
    <property type="gene ID" value="SELMODRAFT_29061"/>
</dbReference>
<feature type="non-terminal residue" evidence="2">
    <location>
        <position position="61"/>
    </location>
</feature>
<dbReference type="HOGENOM" id="CLU_197218_0_0_1"/>
<evidence type="ECO:0000259" key="1">
    <source>
        <dbReference type="PROSITE" id="PS50011"/>
    </source>
</evidence>
<feature type="non-terminal residue" evidence="2">
    <location>
        <position position="1"/>
    </location>
</feature>